<dbReference type="PANTHER" id="PTHR43212">
    <property type="entry name" value="QUERCETIN 2,3-DIOXYGENASE"/>
    <property type="match status" value="1"/>
</dbReference>
<keyword evidence="5" id="KW-1185">Reference proteome</keyword>
<evidence type="ECO:0000256" key="2">
    <source>
        <dbReference type="RuleBase" id="RU003457"/>
    </source>
</evidence>
<dbReference type="PANTHER" id="PTHR43212:SF3">
    <property type="entry name" value="QUERCETIN 2,3-DIOXYGENASE"/>
    <property type="match status" value="1"/>
</dbReference>
<dbReference type="Proteomes" id="UP000198981">
    <property type="component" value="Unassembled WGS sequence"/>
</dbReference>
<dbReference type="InterPro" id="IPR012093">
    <property type="entry name" value="Pirin"/>
</dbReference>
<evidence type="ECO:0000313" key="4">
    <source>
        <dbReference type="EMBL" id="SCX49416.1"/>
    </source>
</evidence>
<dbReference type="STRING" id="1960309.SAMN03159343_2187"/>
<dbReference type="RefSeq" id="WP_243469857.1">
    <property type="nucleotide sequence ID" value="NZ_FMUH01000003.1"/>
</dbReference>
<dbReference type="Pfam" id="PF02678">
    <property type="entry name" value="Pirin"/>
    <property type="match status" value="1"/>
</dbReference>
<dbReference type="AlphaFoldDB" id="A0A1G4Y7J9"/>
<dbReference type="InterPro" id="IPR003829">
    <property type="entry name" value="Pirin_N_dom"/>
</dbReference>
<gene>
    <name evidence="4" type="ORF">SAMN03159343_2187</name>
</gene>
<accession>A0A1G4Y7J9</accession>
<dbReference type="InterPro" id="IPR014710">
    <property type="entry name" value="RmlC-like_jellyroll"/>
</dbReference>
<protein>
    <recommendedName>
        <fullName evidence="3">Pirin N-terminal domain-containing protein</fullName>
    </recommendedName>
</protein>
<dbReference type="Gene3D" id="2.60.120.10">
    <property type="entry name" value="Jelly Rolls"/>
    <property type="match status" value="1"/>
</dbReference>
<feature type="domain" description="Pirin N-terminal" evidence="3">
    <location>
        <begin position="26"/>
        <end position="93"/>
    </location>
</feature>
<proteinExistence type="inferred from homology"/>
<evidence type="ECO:0000256" key="1">
    <source>
        <dbReference type="ARBA" id="ARBA00008416"/>
    </source>
</evidence>
<evidence type="ECO:0000259" key="3">
    <source>
        <dbReference type="Pfam" id="PF02678"/>
    </source>
</evidence>
<reference evidence="5" key="1">
    <citation type="submission" date="2016-10" db="EMBL/GenBank/DDBJ databases">
        <authorList>
            <person name="Varghese N."/>
            <person name="Submissions S."/>
        </authorList>
    </citation>
    <scope>NUCLEOTIDE SEQUENCE [LARGE SCALE GENOMIC DNA]</scope>
    <source>
        <strain evidence="5">DSM 45722</strain>
    </source>
</reference>
<dbReference type="SUPFAM" id="SSF51182">
    <property type="entry name" value="RmlC-like cupins"/>
    <property type="match status" value="1"/>
</dbReference>
<evidence type="ECO:0000313" key="5">
    <source>
        <dbReference type="Proteomes" id="UP000198981"/>
    </source>
</evidence>
<sequence length="190" mass="20294">MDEGLISRHLVEPYDGSAGPLLRIAEDRLLPGAGYGAHRHADVDVVVVVLSGSLVHGWGGRPTLRAGDVGVLRAGTGLVHDEVAGADGAHLLQTYLRTTTPGQEPGHRVVRWTAGARRGWVDLGRADARLWIARVPDDETVPVPPGLRVVATRDRVWAGPVPSTGEGRVTGPATVCVWQLDRARPLWAVE</sequence>
<dbReference type="InterPro" id="IPR011051">
    <property type="entry name" value="RmlC_Cupin_sf"/>
</dbReference>
<dbReference type="EMBL" id="FMUH01000003">
    <property type="protein sequence ID" value="SCX49416.1"/>
    <property type="molecule type" value="Genomic_DNA"/>
</dbReference>
<comment type="similarity">
    <text evidence="1 2">Belongs to the pirin family.</text>
</comment>
<name>A0A1G4Y7J9_9ACTN</name>
<organism evidence="4 5">
    <name type="scientific">Klenkia marina</name>
    <dbReference type="NCBI Taxonomy" id="1960309"/>
    <lineage>
        <taxon>Bacteria</taxon>
        <taxon>Bacillati</taxon>
        <taxon>Actinomycetota</taxon>
        <taxon>Actinomycetes</taxon>
        <taxon>Geodermatophilales</taxon>
        <taxon>Geodermatophilaceae</taxon>
        <taxon>Klenkia</taxon>
    </lineage>
</organism>